<dbReference type="InterPro" id="IPR004498">
    <property type="entry name" value="Ribosomal_PrmA_MeTrfase"/>
</dbReference>
<dbReference type="EMBL" id="QRCT01000049">
    <property type="protein sequence ID" value="RDU22460.1"/>
    <property type="molecule type" value="Genomic_DNA"/>
</dbReference>
<dbReference type="AlphaFoldDB" id="A0A371ASL9"/>
<feature type="binding site" evidence="6">
    <location>
        <position position="252"/>
    </location>
    <ligand>
        <name>S-adenosyl-L-methionine</name>
        <dbReference type="ChEBI" id="CHEBI:59789"/>
    </ligand>
</feature>
<comment type="subcellular location">
    <subcellularLocation>
        <location evidence="6">Cytoplasm</location>
    </subcellularLocation>
</comment>
<keyword evidence="2 6" id="KW-0963">Cytoplasm</keyword>
<protein>
    <recommendedName>
        <fullName evidence="6">Ribosomal protein L11 methyltransferase</fullName>
        <shortName evidence="6">L11 Mtase</shortName>
        <ecNumber evidence="6">2.1.1.-</ecNumber>
    </recommendedName>
</protein>
<sequence>MKWDKYTIKTTTQAEDSVCGMLMELGINSIEIEDNVPISQEDKEKMYIDILPELPPDEGVGYVSFYLEEGQDSALLLNHISNGIERLKEFIEIGEGSIQLSQTEDSDWINNWKEFFKPFEIDNIIIKPTWENIENPENKLLIEIDPGTAFGTGKHETTQLCIEQLRKYMNEQTRLLDVGCGSGILSIISLKLGADFAVGIDIDENAVLASQENMKVNDIESSKYSILCGDLIKDENLQKKIGFEEFDVVVANILADIIIPLTPIVPRYLKKNGIYITSGIIKSKENDVVNAIQQAGLEVIEVLKQGDWVSIAAQKK</sequence>
<dbReference type="Pfam" id="PF06325">
    <property type="entry name" value="PrmA"/>
    <property type="match status" value="1"/>
</dbReference>
<feature type="binding site" evidence="6">
    <location>
        <position position="158"/>
    </location>
    <ligand>
        <name>S-adenosyl-L-methionine</name>
        <dbReference type="ChEBI" id="CHEBI:59789"/>
    </ligand>
</feature>
<reference evidence="7 8" key="1">
    <citation type="submission" date="2018-07" db="EMBL/GenBank/DDBJ databases">
        <title>Anaerosacharophilus polymeroproducens gen. nov. sp. nov., an anaerobic bacterium isolated from salt field.</title>
        <authorList>
            <person name="Kim W."/>
            <person name="Yang S.-H."/>
            <person name="Oh J."/>
            <person name="Lee J.-H."/>
            <person name="Kwon K.K."/>
        </authorList>
    </citation>
    <scope>NUCLEOTIDE SEQUENCE [LARGE SCALE GENOMIC DNA]</scope>
    <source>
        <strain evidence="7 8">MCWD5</strain>
    </source>
</reference>
<accession>A0A371ASL9</accession>
<evidence type="ECO:0000313" key="7">
    <source>
        <dbReference type="EMBL" id="RDU22460.1"/>
    </source>
</evidence>
<dbReference type="PANTHER" id="PTHR43648">
    <property type="entry name" value="ELECTRON TRANSFER FLAVOPROTEIN BETA SUBUNIT LYSINE METHYLTRANSFERASE"/>
    <property type="match status" value="1"/>
</dbReference>
<dbReference type="PANTHER" id="PTHR43648:SF1">
    <property type="entry name" value="ELECTRON TRANSFER FLAVOPROTEIN BETA SUBUNIT LYSINE METHYLTRANSFERASE"/>
    <property type="match status" value="1"/>
</dbReference>
<dbReference type="PIRSF" id="PIRSF000401">
    <property type="entry name" value="RPL11_MTase"/>
    <property type="match status" value="1"/>
</dbReference>
<evidence type="ECO:0000256" key="4">
    <source>
        <dbReference type="ARBA" id="ARBA00022679"/>
    </source>
</evidence>
<evidence type="ECO:0000313" key="8">
    <source>
        <dbReference type="Proteomes" id="UP000255036"/>
    </source>
</evidence>
<dbReference type="SUPFAM" id="SSF53335">
    <property type="entry name" value="S-adenosyl-L-methionine-dependent methyltransferases"/>
    <property type="match status" value="1"/>
</dbReference>
<keyword evidence="7" id="KW-0687">Ribonucleoprotein</keyword>
<dbReference type="EC" id="2.1.1.-" evidence="6"/>
<dbReference type="GO" id="GO:0005737">
    <property type="term" value="C:cytoplasm"/>
    <property type="evidence" value="ECO:0007669"/>
    <property type="project" value="UniProtKB-SubCell"/>
</dbReference>
<dbReference type="NCBIfam" id="TIGR00406">
    <property type="entry name" value="prmA"/>
    <property type="match status" value="1"/>
</dbReference>
<dbReference type="OrthoDB" id="9785995at2"/>
<evidence type="ECO:0000256" key="1">
    <source>
        <dbReference type="ARBA" id="ARBA00009741"/>
    </source>
</evidence>
<comment type="caution">
    <text evidence="7">The sequence shown here is derived from an EMBL/GenBank/DDBJ whole genome shotgun (WGS) entry which is preliminary data.</text>
</comment>
<dbReference type="InterPro" id="IPR050078">
    <property type="entry name" value="Ribosomal_L11_MeTrfase_PrmA"/>
</dbReference>
<name>A0A371ASL9_9FIRM</name>
<comment type="catalytic activity">
    <reaction evidence="6">
        <text>L-lysyl-[protein] + 3 S-adenosyl-L-methionine = N(6),N(6),N(6)-trimethyl-L-lysyl-[protein] + 3 S-adenosyl-L-homocysteine + 3 H(+)</text>
        <dbReference type="Rhea" id="RHEA:54192"/>
        <dbReference type="Rhea" id="RHEA-COMP:9752"/>
        <dbReference type="Rhea" id="RHEA-COMP:13826"/>
        <dbReference type="ChEBI" id="CHEBI:15378"/>
        <dbReference type="ChEBI" id="CHEBI:29969"/>
        <dbReference type="ChEBI" id="CHEBI:57856"/>
        <dbReference type="ChEBI" id="CHEBI:59789"/>
        <dbReference type="ChEBI" id="CHEBI:61961"/>
    </reaction>
</comment>
<dbReference type="GO" id="GO:0032259">
    <property type="term" value="P:methylation"/>
    <property type="evidence" value="ECO:0007669"/>
    <property type="project" value="UniProtKB-KW"/>
</dbReference>
<feature type="binding site" evidence="6">
    <location>
        <position position="179"/>
    </location>
    <ligand>
        <name>S-adenosyl-L-methionine</name>
        <dbReference type="ChEBI" id="CHEBI:59789"/>
    </ligand>
</feature>
<feature type="binding site" evidence="6">
    <location>
        <position position="201"/>
    </location>
    <ligand>
        <name>S-adenosyl-L-methionine</name>
        <dbReference type="ChEBI" id="CHEBI:59789"/>
    </ligand>
</feature>
<evidence type="ECO:0000256" key="6">
    <source>
        <dbReference type="HAMAP-Rule" id="MF_00735"/>
    </source>
</evidence>
<dbReference type="GO" id="GO:0016279">
    <property type="term" value="F:protein-lysine N-methyltransferase activity"/>
    <property type="evidence" value="ECO:0007669"/>
    <property type="project" value="RHEA"/>
</dbReference>
<dbReference type="CDD" id="cd02440">
    <property type="entry name" value="AdoMet_MTases"/>
    <property type="match status" value="1"/>
</dbReference>
<evidence type="ECO:0000256" key="5">
    <source>
        <dbReference type="ARBA" id="ARBA00022691"/>
    </source>
</evidence>
<dbReference type="Gene3D" id="3.40.50.150">
    <property type="entry name" value="Vaccinia Virus protein VP39"/>
    <property type="match status" value="1"/>
</dbReference>
<evidence type="ECO:0000256" key="3">
    <source>
        <dbReference type="ARBA" id="ARBA00022603"/>
    </source>
</evidence>
<dbReference type="Proteomes" id="UP000255036">
    <property type="component" value="Unassembled WGS sequence"/>
</dbReference>
<gene>
    <name evidence="6" type="primary">prmA</name>
    <name evidence="7" type="ORF">DWV06_14305</name>
</gene>
<comment type="function">
    <text evidence="6">Methylates ribosomal protein L11.</text>
</comment>
<organism evidence="7 8">
    <name type="scientific">Anaerosacchariphilus polymeriproducens</name>
    <dbReference type="NCBI Taxonomy" id="1812858"/>
    <lineage>
        <taxon>Bacteria</taxon>
        <taxon>Bacillati</taxon>
        <taxon>Bacillota</taxon>
        <taxon>Clostridia</taxon>
        <taxon>Lachnospirales</taxon>
        <taxon>Lachnospiraceae</taxon>
        <taxon>Anaerosacchariphilus</taxon>
    </lineage>
</organism>
<keyword evidence="7" id="KW-0689">Ribosomal protein</keyword>
<evidence type="ECO:0000256" key="2">
    <source>
        <dbReference type="ARBA" id="ARBA00022490"/>
    </source>
</evidence>
<comment type="similarity">
    <text evidence="1 6">Belongs to the methyltransferase superfamily. PrmA family.</text>
</comment>
<keyword evidence="8" id="KW-1185">Reference proteome</keyword>
<proteinExistence type="inferred from homology"/>
<dbReference type="HAMAP" id="MF_00735">
    <property type="entry name" value="Methyltr_PrmA"/>
    <property type="match status" value="1"/>
</dbReference>
<keyword evidence="4 6" id="KW-0808">Transferase</keyword>
<dbReference type="GO" id="GO:0005840">
    <property type="term" value="C:ribosome"/>
    <property type="evidence" value="ECO:0007669"/>
    <property type="project" value="UniProtKB-KW"/>
</dbReference>
<keyword evidence="3 6" id="KW-0489">Methyltransferase</keyword>
<dbReference type="RefSeq" id="WP_115482870.1">
    <property type="nucleotide sequence ID" value="NZ_QRCT01000049.1"/>
</dbReference>
<dbReference type="InterPro" id="IPR029063">
    <property type="entry name" value="SAM-dependent_MTases_sf"/>
</dbReference>
<keyword evidence="5 6" id="KW-0949">S-adenosyl-L-methionine</keyword>